<organism evidence="2">
    <name type="scientific">Cacopsylla melanoneura</name>
    <dbReference type="NCBI Taxonomy" id="428564"/>
    <lineage>
        <taxon>Eukaryota</taxon>
        <taxon>Metazoa</taxon>
        <taxon>Ecdysozoa</taxon>
        <taxon>Arthropoda</taxon>
        <taxon>Hexapoda</taxon>
        <taxon>Insecta</taxon>
        <taxon>Pterygota</taxon>
        <taxon>Neoptera</taxon>
        <taxon>Paraneoptera</taxon>
        <taxon>Hemiptera</taxon>
        <taxon>Sternorrhyncha</taxon>
        <taxon>Psylloidea</taxon>
        <taxon>Psyllidae</taxon>
        <taxon>Psyllinae</taxon>
        <taxon>Cacopsylla</taxon>
    </lineage>
</organism>
<evidence type="ECO:0000256" key="1">
    <source>
        <dbReference type="SAM" id="MobiDB-lite"/>
    </source>
</evidence>
<reference evidence="2" key="1">
    <citation type="submission" date="2021-05" db="EMBL/GenBank/DDBJ databases">
        <authorList>
            <person name="Alioto T."/>
            <person name="Alioto T."/>
            <person name="Gomez Garrido J."/>
        </authorList>
    </citation>
    <scope>NUCLEOTIDE SEQUENCE</scope>
</reference>
<feature type="compositionally biased region" description="Pro residues" evidence="1">
    <location>
        <begin position="25"/>
        <end position="40"/>
    </location>
</feature>
<protein>
    <submittedName>
        <fullName evidence="2">Uncharacterized protein</fullName>
    </submittedName>
</protein>
<evidence type="ECO:0000313" key="2">
    <source>
        <dbReference type="EMBL" id="CAG6616998.1"/>
    </source>
</evidence>
<dbReference type="AlphaFoldDB" id="A0A8D8M2R5"/>
<proteinExistence type="predicted"/>
<dbReference type="EMBL" id="HBUF01037546">
    <property type="protein sequence ID" value="CAG6616998.1"/>
    <property type="molecule type" value="Transcribed_RNA"/>
</dbReference>
<name>A0A8D8M2R5_9HEMI</name>
<feature type="region of interest" description="Disordered" evidence="1">
    <location>
        <begin position="1"/>
        <end position="40"/>
    </location>
</feature>
<accession>A0A8D8M2R5</accession>
<sequence>MRKTTIVNEANRPHLVASTKEAPPHTTPHPPPNTNPPPPLLLITRARTSLRVKAALRRKVVRVTRVVRIIRVRARVRVRTIRVRVRVRVRIIRVAVLRRTTNHRVPVPTIRARPITNRPASQAPRIIHPVNHPARTNLPRNLRPVLRITRARTETRNDPATMIDTAVAARRPRKRRSKEETMHQFTHPEADTIRKVIPMLVSFFVTMAAPEL</sequence>